<name>I4G0L2_MICAE</name>
<dbReference type="AlphaFoldDB" id="I4G0L2"/>
<sequence>MESYLWSGEVELAKAEFEGCVGQEVENFKDYLDKHRSRIPDYKLYQESGICIGSGAVESTIKRLGARVKISGAQWKVENVPQLLRLRCAYLNQAIA</sequence>
<dbReference type="Proteomes" id="UP000003480">
    <property type="component" value="Unassembled WGS sequence"/>
</dbReference>
<evidence type="ECO:0000313" key="1">
    <source>
        <dbReference type="EMBL" id="CCI01473.1"/>
    </source>
</evidence>
<gene>
    <name evidence="1" type="ORF">MICAC_210001</name>
</gene>
<protein>
    <recommendedName>
        <fullName evidence="3">Transposase</fullName>
    </recommendedName>
</protein>
<evidence type="ECO:0008006" key="3">
    <source>
        <dbReference type="Google" id="ProtNLM"/>
    </source>
</evidence>
<dbReference type="EMBL" id="CAIJ01000124">
    <property type="protein sequence ID" value="CCI01473.1"/>
    <property type="molecule type" value="Genomic_DNA"/>
</dbReference>
<accession>I4G0L2</accession>
<reference evidence="1 2" key="1">
    <citation type="submission" date="2012-04" db="EMBL/GenBank/DDBJ databases">
        <authorList>
            <person name="Genoscope - CEA"/>
        </authorList>
    </citation>
    <scope>NUCLEOTIDE SEQUENCE [LARGE SCALE GENOMIC DNA]</scope>
    <source>
        <strain evidence="1 2">9443</strain>
    </source>
</reference>
<organism evidence="1 2">
    <name type="scientific">Microcystis aeruginosa PCC 9443</name>
    <dbReference type="NCBI Taxonomy" id="1160281"/>
    <lineage>
        <taxon>Bacteria</taxon>
        <taxon>Bacillati</taxon>
        <taxon>Cyanobacteriota</taxon>
        <taxon>Cyanophyceae</taxon>
        <taxon>Oscillatoriophycideae</taxon>
        <taxon>Chroococcales</taxon>
        <taxon>Microcystaceae</taxon>
        <taxon>Microcystis</taxon>
    </lineage>
</organism>
<proteinExistence type="predicted"/>
<comment type="caution">
    <text evidence="1">The sequence shown here is derived from an EMBL/GenBank/DDBJ whole genome shotgun (WGS) entry which is preliminary data.</text>
</comment>
<evidence type="ECO:0000313" key="2">
    <source>
        <dbReference type="Proteomes" id="UP000003480"/>
    </source>
</evidence>
<dbReference type="HOGENOM" id="CLU_134361_0_0_3"/>